<evidence type="ECO:0000313" key="2">
    <source>
        <dbReference type="Proteomes" id="UP000001075"/>
    </source>
</evidence>
<dbReference type="EMBL" id="JH000001">
    <property type="protein sequence ID" value="EGV95088.1"/>
    <property type="molecule type" value="Genomic_DNA"/>
</dbReference>
<accession>G3GR76</accession>
<protein>
    <submittedName>
        <fullName evidence="1">Uncharacterized protein</fullName>
    </submittedName>
</protein>
<dbReference type="Proteomes" id="UP000001075">
    <property type="component" value="Unassembled WGS sequence"/>
</dbReference>
<gene>
    <name evidence="1" type="ORF">I79_000019</name>
</gene>
<proteinExistence type="predicted"/>
<reference evidence="2" key="1">
    <citation type="journal article" date="2011" name="Nat. Biotechnol.">
        <title>The genomic sequence of the Chinese hamster ovary (CHO)-K1 cell line.</title>
        <authorList>
            <person name="Xu X."/>
            <person name="Nagarajan H."/>
            <person name="Lewis N.E."/>
            <person name="Pan S."/>
            <person name="Cai Z."/>
            <person name="Liu X."/>
            <person name="Chen W."/>
            <person name="Xie M."/>
            <person name="Wang W."/>
            <person name="Hammond S."/>
            <person name="Andersen M.R."/>
            <person name="Neff N."/>
            <person name="Passarelli B."/>
            <person name="Koh W."/>
            <person name="Fan H.C."/>
            <person name="Wang J."/>
            <person name="Gui Y."/>
            <person name="Lee K.H."/>
            <person name="Betenbaugh M.J."/>
            <person name="Quake S.R."/>
            <person name="Famili I."/>
            <person name="Palsson B.O."/>
            <person name="Wang J."/>
        </authorList>
    </citation>
    <scope>NUCLEOTIDE SEQUENCE [LARGE SCALE GENOMIC DNA]</scope>
    <source>
        <strain evidence="2">CHO K1 cell line</strain>
    </source>
</reference>
<name>G3GR76_CRIGR</name>
<dbReference type="InParanoid" id="G3GR76"/>
<dbReference type="AlphaFoldDB" id="G3GR76"/>
<sequence>MVACVPMDSHFQCKGLLEDLFWDRVSPCDAGWPETCYVDQDGLELIEIHLPLLPECCD</sequence>
<organism evidence="1 2">
    <name type="scientific">Cricetulus griseus</name>
    <name type="common">Chinese hamster</name>
    <name type="synonym">Cricetulus barabensis griseus</name>
    <dbReference type="NCBI Taxonomy" id="10029"/>
    <lineage>
        <taxon>Eukaryota</taxon>
        <taxon>Metazoa</taxon>
        <taxon>Chordata</taxon>
        <taxon>Craniata</taxon>
        <taxon>Vertebrata</taxon>
        <taxon>Euteleostomi</taxon>
        <taxon>Mammalia</taxon>
        <taxon>Eutheria</taxon>
        <taxon>Euarchontoglires</taxon>
        <taxon>Glires</taxon>
        <taxon>Rodentia</taxon>
        <taxon>Myomorpha</taxon>
        <taxon>Muroidea</taxon>
        <taxon>Cricetidae</taxon>
        <taxon>Cricetinae</taxon>
        <taxon>Cricetulus</taxon>
    </lineage>
</organism>
<evidence type="ECO:0000313" key="1">
    <source>
        <dbReference type="EMBL" id="EGV95088.1"/>
    </source>
</evidence>